<evidence type="ECO:0000259" key="8">
    <source>
        <dbReference type="Pfam" id="PF07993"/>
    </source>
</evidence>
<evidence type="ECO:0000256" key="5">
    <source>
        <dbReference type="ARBA" id="ARBA00022833"/>
    </source>
</evidence>
<organism evidence="9 10">
    <name type="scientific">Heterostelium pallidum (strain ATCC 26659 / Pp 5 / PN500)</name>
    <name type="common">Cellular slime mold</name>
    <name type="synonym">Polysphondylium pallidum</name>
    <dbReference type="NCBI Taxonomy" id="670386"/>
    <lineage>
        <taxon>Eukaryota</taxon>
        <taxon>Amoebozoa</taxon>
        <taxon>Evosea</taxon>
        <taxon>Eumycetozoa</taxon>
        <taxon>Dictyostelia</taxon>
        <taxon>Acytosteliales</taxon>
        <taxon>Acytosteliaceae</taxon>
        <taxon>Heterostelium</taxon>
    </lineage>
</organism>
<evidence type="ECO:0000259" key="7">
    <source>
        <dbReference type="Pfam" id="PF00550"/>
    </source>
</evidence>
<protein>
    <submittedName>
        <fullName evidence="9">Transposase</fullName>
    </submittedName>
</protein>
<dbReference type="Pfam" id="PF07993">
    <property type="entry name" value="NAD_binding_4"/>
    <property type="match status" value="1"/>
</dbReference>
<keyword evidence="10" id="KW-1185">Reference proteome</keyword>
<dbReference type="InterPro" id="IPR042099">
    <property type="entry name" value="ANL_N_sf"/>
</dbReference>
<dbReference type="InterPro" id="IPR043145">
    <property type="entry name" value="Znf_ZZ_sf"/>
</dbReference>
<dbReference type="Pfam" id="PF00501">
    <property type="entry name" value="AMP-binding"/>
    <property type="match status" value="1"/>
</dbReference>
<evidence type="ECO:0000256" key="4">
    <source>
        <dbReference type="ARBA" id="ARBA00022771"/>
    </source>
</evidence>
<dbReference type="Gene3D" id="3.40.50.720">
    <property type="entry name" value="NAD(P)-binding Rossmann-like Domain"/>
    <property type="match status" value="1"/>
</dbReference>
<dbReference type="InterPro" id="IPR010080">
    <property type="entry name" value="Thioester_reductase-like_dom"/>
</dbReference>
<dbReference type="STRING" id="670386.D3AWS1"/>
<dbReference type="GeneID" id="31356082"/>
<comment type="caution">
    <text evidence="9">The sequence shown here is derived from an EMBL/GenBank/DDBJ whole genome shotgun (WGS) entry which is preliminary data.</text>
</comment>
<dbReference type="Gene3D" id="3.40.50.12780">
    <property type="entry name" value="N-terminal domain of ligase-like"/>
    <property type="match status" value="1"/>
</dbReference>
<dbReference type="PANTHER" id="PTHR43272">
    <property type="entry name" value="LONG-CHAIN-FATTY-ACID--COA LIGASE"/>
    <property type="match status" value="1"/>
</dbReference>
<evidence type="ECO:0000256" key="2">
    <source>
        <dbReference type="ARBA" id="ARBA00022553"/>
    </source>
</evidence>
<dbReference type="Proteomes" id="UP000001396">
    <property type="component" value="Unassembled WGS sequence"/>
</dbReference>
<dbReference type="InterPro" id="IPR006162">
    <property type="entry name" value="Ppantetheine_attach_site"/>
</dbReference>
<keyword evidence="4" id="KW-0863">Zinc-finger</keyword>
<dbReference type="SUPFAM" id="SSF57850">
    <property type="entry name" value="RING/U-box"/>
    <property type="match status" value="1"/>
</dbReference>
<dbReference type="Gene3D" id="3.30.60.90">
    <property type="match status" value="1"/>
</dbReference>
<proteinExistence type="predicted"/>
<accession>D3AWS1</accession>
<dbReference type="PROSITE" id="PS00012">
    <property type="entry name" value="PHOSPHOPANTETHEINE"/>
    <property type="match status" value="1"/>
</dbReference>
<dbReference type="InterPro" id="IPR009081">
    <property type="entry name" value="PP-bd_ACP"/>
</dbReference>
<dbReference type="SUPFAM" id="SSF51735">
    <property type="entry name" value="NAD(P)-binding Rossmann-fold domains"/>
    <property type="match status" value="1"/>
</dbReference>
<dbReference type="InterPro" id="IPR013120">
    <property type="entry name" value="FAR_NAD-bd"/>
</dbReference>
<evidence type="ECO:0000256" key="1">
    <source>
        <dbReference type="ARBA" id="ARBA00022450"/>
    </source>
</evidence>
<feature type="domain" description="AMP-dependent synthetase/ligase" evidence="6">
    <location>
        <begin position="97"/>
        <end position="412"/>
    </location>
</feature>
<dbReference type="GO" id="GO:0008270">
    <property type="term" value="F:zinc ion binding"/>
    <property type="evidence" value="ECO:0007669"/>
    <property type="project" value="UniProtKB-KW"/>
</dbReference>
<keyword evidence="1" id="KW-0596">Phosphopantetheine</keyword>
<dbReference type="CDD" id="cd05235">
    <property type="entry name" value="SDR_e1"/>
    <property type="match status" value="1"/>
</dbReference>
<dbReference type="InterPro" id="IPR000873">
    <property type="entry name" value="AMP-dep_synth/lig_dom"/>
</dbReference>
<gene>
    <name evidence="9" type="ORF">PPL_00549</name>
</gene>
<dbReference type="GO" id="GO:0005783">
    <property type="term" value="C:endoplasmic reticulum"/>
    <property type="evidence" value="ECO:0007669"/>
    <property type="project" value="TreeGrafter"/>
</dbReference>
<dbReference type="Gene3D" id="1.10.1200.10">
    <property type="entry name" value="ACP-like"/>
    <property type="match status" value="1"/>
</dbReference>
<dbReference type="SUPFAM" id="SSF56801">
    <property type="entry name" value="Acetyl-CoA synthetase-like"/>
    <property type="match status" value="1"/>
</dbReference>
<dbReference type="NCBIfam" id="TIGR01746">
    <property type="entry name" value="Thioester-redct"/>
    <property type="match status" value="1"/>
</dbReference>
<dbReference type="RefSeq" id="XP_020438848.1">
    <property type="nucleotide sequence ID" value="XM_020571574.1"/>
</dbReference>
<dbReference type="InterPro" id="IPR036291">
    <property type="entry name" value="NAD(P)-bd_dom_sf"/>
</dbReference>
<dbReference type="EMBL" id="ADBJ01000002">
    <property type="protein sequence ID" value="EFA86744.1"/>
    <property type="molecule type" value="Genomic_DNA"/>
</dbReference>
<sequence>MNNFVSICKICSSSIENGQDRYVCTECHNLVICSDCYPKSHQIEDLHTDSAPIPHHCTLETKSNYDHFISNKVSEDSSQSLYNAFNSFSHRPCIGCSKVGVYLPNIPEWYYADLGCLWFGMTIVPFHFQINKENLNFILENSGTSAIVVNSESFKNIANILESNHQFQLKLIIHVEDQYDVEIKNKLPSNVEFKLFSEMESTKETFLEPIKNHNRDILSINYTSGTTSGVPKGVINKNNDFMEYLGELYLPYPMVKVSFASLAHIQRKIDYRVFFTGGRIGLYSGDKNKIFDFISLLRPHNIPAAPRVWNILYSNYVTSLQTYIEDHLDLSFEECTSNVMQKFKSHLGDRIKNITNVGAPLSSSVFNFMKTCWGEDKIYNFYGSTEVSAISINNKILPMIQYRVESIPSLGFTTDDKPYPRGQLVVTSTRMSAGYYNNEEDTKKSFKDGWYYTGDIVEEIAPNTIRVLDRMNNSFKLSNGEFVCAEKLETLYSNSKYIQNIFVYGDSMKSFLVGVVIPTQEALKKVGNISIKDANKSNPLKKLIYQDIEKISQMNMGLIYEIPKIISIDSTEWSIDNNLINPNGKYNRNNLFNFYEASISSMYQILESIQSKINTCNKKKVIVNYLQTILGYDINDIDNLDLSSISFTDIGGDSVGAARLSNLLKENFNVNLSTQSILDRNNTLGNLLLEKPEVTPVKVNWEEEMNLDESIQVNGKPIIKDGFKNVFLTGATGYNGSFVLYNLLKTPSCSKVYCLTRSSKSVSIARAKLVDILRFKNMLSLKEEEIEKIHPVIGNLDSPLFGLDIDTFTNLSNELDIIIHNGASTQLMNPYLNLKMANVKGTEEILRLSAVGNRVIPVFHISTIGVYHDLVMKEGVEPDLQRLDQMSGYPQSKLVAEQLVQTAFKRGLPVSICRLGHIYSHSESGVDNENDFLRLLLRGILTLGYYPDFSKQRANQLTLSPVDWVSTSIVHLATKRNWSAIEEKTPTYLLTNFQSISFNDFFKSISNYHPLEMVSYSKWIELLFANPNNPLNPIIKSLTSQQNETISSVDLQNISHLTDQSRFKNVAHLSHLTDNNVTNHTHPTDQLQLSNFSHLTDHISNLSHLTHLTDESRVSKLAHLTDSTTISNLSHLTHLTDESRVSKLAHLTDPTTISNLSHLTHLTDESRVSKLAHLTDESRMSKLAHLTDPTTISNLSHLTHLTDESRLTNLVHLTDPTNIIRNLTDKAMINFAHLNNLTDHQLVNLAHLSHLTDRDNLGNLHLAHLTDVVQINSFIGLTDIYKNPKTIQTLIQCGGLVCPSISDQIIHRHILHIKSFESIIV</sequence>
<feature type="domain" description="Carrier" evidence="7">
    <location>
        <begin position="621"/>
        <end position="687"/>
    </location>
</feature>
<keyword evidence="3" id="KW-0479">Metal-binding</keyword>
<dbReference type="SUPFAM" id="SSF47336">
    <property type="entry name" value="ACP-like"/>
    <property type="match status" value="1"/>
</dbReference>
<feature type="domain" description="Thioester reductase (TE)" evidence="8">
    <location>
        <begin position="728"/>
        <end position="968"/>
    </location>
</feature>
<dbReference type="PANTHER" id="PTHR43272:SF91">
    <property type="entry name" value="CARRIER DOMAIN-CONTAINING PROTEIN"/>
    <property type="match status" value="1"/>
</dbReference>
<keyword evidence="2" id="KW-0597">Phosphoprotein</keyword>
<dbReference type="GO" id="GO:0016020">
    <property type="term" value="C:membrane"/>
    <property type="evidence" value="ECO:0007669"/>
    <property type="project" value="TreeGrafter"/>
</dbReference>
<keyword evidence="5" id="KW-0862">Zinc</keyword>
<evidence type="ECO:0000256" key="3">
    <source>
        <dbReference type="ARBA" id="ARBA00022723"/>
    </source>
</evidence>
<dbReference type="Pfam" id="PF00550">
    <property type="entry name" value="PP-binding"/>
    <property type="match status" value="1"/>
</dbReference>
<dbReference type="InParanoid" id="D3AWS1"/>
<reference evidence="9 10" key="1">
    <citation type="journal article" date="2011" name="Genome Res.">
        <title>Phylogeny-wide analysis of social amoeba genomes highlights ancient origins for complex intercellular communication.</title>
        <authorList>
            <person name="Heidel A.J."/>
            <person name="Lawal H.M."/>
            <person name="Felder M."/>
            <person name="Schilde C."/>
            <person name="Helps N.R."/>
            <person name="Tunggal B."/>
            <person name="Rivero F."/>
            <person name="John U."/>
            <person name="Schleicher M."/>
            <person name="Eichinger L."/>
            <person name="Platzer M."/>
            <person name="Noegel A.A."/>
            <person name="Schaap P."/>
            <person name="Gloeckner G."/>
        </authorList>
    </citation>
    <scope>NUCLEOTIDE SEQUENCE [LARGE SCALE GENOMIC DNA]</scope>
    <source>
        <strain evidence="10">ATCC 26659 / Pp 5 / PN500</strain>
    </source>
</reference>
<name>D3AWS1_HETP5</name>
<dbReference type="GO" id="GO:0004467">
    <property type="term" value="F:long-chain fatty acid-CoA ligase activity"/>
    <property type="evidence" value="ECO:0007669"/>
    <property type="project" value="TreeGrafter"/>
</dbReference>
<dbReference type="InterPro" id="IPR036736">
    <property type="entry name" value="ACP-like_sf"/>
</dbReference>
<evidence type="ECO:0000259" key="6">
    <source>
        <dbReference type="Pfam" id="PF00501"/>
    </source>
</evidence>
<evidence type="ECO:0000313" key="10">
    <source>
        <dbReference type="Proteomes" id="UP000001396"/>
    </source>
</evidence>
<evidence type="ECO:0000313" key="9">
    <source>
        <dbReference type="EMBL" id="EFA86744.1"/>
    </source>
</evidence>